<dbReference type="InParanoid" id="B0DD95"/>
<name>B0DD95_LACBS</name>
<proteinExistence type="predicted"/>
<accession>B0DD95</accession>
<evidence type="ECO:0000313" key="1">
    <source>
        <dbReference type="EMBL" id="EDR07438.1"/>
    </source>
</evidence>
<dbReference type="RefSeq" id="XP_001881830.1">
    <property type="nucleotide sequence ID" value="XM_001881795.1"/>
</dbReference>
<gene>
    <name evidence="1" type="ORF">LACBIDRAFT_298630</name>
</gene>
<dbReference type="EMBL" id="DS547104">
    <property type="protein sequence ID" value="EDR07438.1"/>
    <property type="molecule type" value="Genomic_DNA"/>
</dbReference>
<dbReference type="HOGENOM" id="CLU_2109451_0_0_1"/>
<dbReference type="KEGG" id="lbc:LACBIDRAFT_298630"/>
<dbReference type="GeneID" id="6077624"/>
<dbReference type="Proteomes" id="UP000001194">
    <property type="component" value="Unassembled WGS sequence"/>
</dbReference>
<reference evidence="1 2" key="1">
    <citation type="journal article" date="2008" name="Nature">
        <title>The genome of Laccaria bicolor provides insights into mycorrhizal symbiosis.</title>
        <authorList>
            <person name="Martin F."/>
            <person name="Aerts A."/>
            <person name="Ahren D."/>
            <person name="Brun A."/>
            <person name="Danchin E.G.J."/>
            <person name="Duchaussoy F."/>
            <person name="Gibon J."/>
            <person name="Kohler A."/>
            <person name="Lindquist E."/>
            <person name="Pereda V."/>
            <person name="Salamov A."/>
            <person name="Shapiro H.J."/>
            <person name="Wuyts J."/>
            <person name="Blaudez D."/>
            <person name="Buee M."/>
            <person name="Brokstein P."/>
            <person name="Canbaeck B."/>
            <person name="Cohen D."/>
            <person name="Courty P.E."/>
            <person name="Coutinho P.M."/>
            <person name="Delaruelle C."/>
            <person name="Detter J.C."/>
            <person name="Deveau A."/>
            <person name="DiFazio S."/>
            <person name="Duplessis S."/>
            <person name="Fraissinet-Tachet L."/>
            <person name="Lucic E."/>
            <person name="Frey-Klett P."/>
            <person name="Fourrey C."/>
            <person name="Feussner I."/>
            <person name="Gay G."/>
            <person name="Grimwood J."/>
            <person name="Hoegger P.J."/>
            <person name="Jain P."/>
            <person name="Kilaru S."/>
            <person name="Labbe J."/>
            <person name="Lin Y.C."/>
            <person name="Legue V."/>
            <person name="Le Tacon F."/>
            <person name="Marmeisse R."/>
            <person name="Melayah D."/>
            <person name="Montanini B."/>
            <person name="Muratet M."/>
            <person name="Nehls U."/>
            <person name="Niculita-Hirzel H."/>
            <person name="Oudot-Le Secq M.P."/>
            <person name="Peter M."/>
            <person name="Quesneville H."/>
            <person name="Rajashekar B."/>
            <person name="Reich M."/>
            <person name="Rouhier N."/>
            <person name="Schmutz J."/>
            <person name="Yin T."/>
            <person name="Chalot M."/>
            <person name="Henrissat B."/>
            <person name="Kuees U."/>
            <person name="Lucas S."/>
            <person name="Van de Peer Y."/>
            <person name="Podila G.K."/>
            <person name="Polle A."/>
            <person name="Pukkila P.J."/>
            <person name="Richardson P.M."/>
            <person name="Rouze P."/>
            <person name="Sanders I.R."/>
            <person name="Stajich J.E."/>
            <person name="Tunlid A."/>
            <person name="Tuskan G."/>
            <person name="Grigoriev I.V."/>
        </authorList>
    </citation>
    <scope>NUCLEOTIDE SEQUENCE [LARGE SCALE GENOMIC DNA]</scope>
    <source>
        <strain evidence="2">S238N-H82 / ATCC MYA-4686</strain>
    </source>
</reference>
<sequence length="115" mass="13083">MKNTFPIGRNVFSSRNEYKSWHVTTQKKSKCSMTYANGCTVVTTKEPDSLESNWMCGQIIWLTQCQTNKNSNSVRIGPKDPFGSNPTPRTLFISLHTAVRRKRLCMLVSFGLHPN</sequence>
<dbReference type="AlphaFoldDB" id="B0DD95"/>
<evidence type="ECO:0000313" key="2">
    <source>
        <dbReference type="Proteomes" id="UP000001194"/>
    </source>
</evidence>
<organism evidence="2">
    <name type="scientific">Laccaria bicolor (strain S238N-H82 / ATCC MYA-4686)</name>
    <name type="common">Bicoloured deceiver</name>
    <name type="synonym">Laccaria laccata var. bicolor</name>
    <dbReference type="NCBI Taxonomy" id="486041"/>
    <lineage>
        <taxon>Eukaryota</taxon>
        <taxon>Fungi</taxon>
        <taxon>Dikarya</taxon>
        <taxon>Basidiomycota</taxon>
        <taxon>Agaricomycotina</taxon>
        <taxon>Agaricomycetes</taxon>
        <taxon>Agaricomycetidae</taxon>
        <taxon>Agaricales</taxon>
        <taxon>Agaricineae</taxon>
        <taxon>Hydnangiaceae</taxon>
        <taxon>Laccaria</taxon>
    </lineage>
</organism>
<protein>
    <submittedName>
        <fullName evidence="1">Predicted protein</fullName>
    </submittedName>
</protein>
<keyword evidence="2" id="KW-1185">Reference proteome</keyword>